<dbReference type="EMBL" id="JBHUIW010000019">
    <property type="protein sequence ID" value="MFD2183705.1"/>
    <property type="molecule type" value="Genomic_DNA"/>
</dbReference>
<reference evidence="3" key="1">
    <citation type="journal article" date="2019" name="Int. J. Syst. Evol. Microbiol.">
        <title>The Global Catalogue of Microorganisms (GCM) 10K type strain sequencing project: providing services to taxonomists for standard genome sequencing and annotation.</title>
        <authorList>
            <consortium name="The Broad Institute Genomics Platform"/>
            <consortium name="The Broad Institute Genome Sequencing Center for Infectious Disease"/>
            <person name="Wu L."/>
            <person name="Ma J."/>
        </authorList>
    </citation>
    <scope>NUCLEOTIDE SEQUENCE [LARGE SCALE GENOMIC DNA]</scope>
    <source>
        <strain evidence="3">CGMCC 1.6774</strain>
    </source>
</reference>
<accession>A0ABW5ANE6</accession>
<feature type="compositionally biased region" description="Basic residues" evidence="1">
    <location>
        <begin position="15"/>
        <end position="25"/>
    </location>
</feature>
<proteinExistence type="predicted"/>
<dbReference type="Proteomes" id="UP001597314">
    <property type="component" value="Unassembled WGS sequence"/>
</dbReference>
<evidence type="ECO:0000313" key="2">
    <source>
        <dbReference type="EMBL" id="MFD2183705.1"/>
    </source>
</evidence>
<sequence length="97" mass="9813">MAREQRLAAALRDNLKRRKMQSRARRAPEAADPPAAAGLPEATGLTTAPGAVDPCDRAAPAETGGQACGTAAPAEPHGSESHDSAGIVTEKQSGIDG</sequence>
<feature type="region of interest" description="Disordered" evidence="1">
    <location>
        <begin position="1"/>
        <end position="97"/>
    </location>
</feature>
<evidence type="ECO:0000313" key="3">
    <source>
        <dbReference type="Proteomes" id="UP001597314"/>
    </source>
</evidence>
<gene>
    <name evidence="2" type="ORF">ACFSOX_16230</name>
</gene>
<keyword evidence="3" id="KW-1185">Reference proteome</keyword>
<name>A0ABW5ANE6_9BRAD</name>
<protein>
    <submittedName>
        <fullName evidence="2">Uncharacterized protein</fullName>
    </submittedName>
</protein>
<evidence type="ECO:0000256" key="1">
    <source>
        <dbReference type="SAM" id="MobiDB-lite"/>
    </source>
</evidence>
<organism evidence="2 3">
    <name type="scientific">Rhodoplanes azumiensis</name>
    <dbReference type="NCBI Taxonomy" id="1897628"/>
    <lineage>
        <taxon>Bacteria</taxon>
        <taxon>Pseudomonadati</taxon>
        <taxon>Pseudomonadota</taxon>
        <taxon>Alphaproteobacteria</taxon>
        <taxon>Hyphomicrobiales</taxon>
        <taxon>Nitrobacteraceae</taxon>
        <taxon>Rhodoplanes</taxon>
    </lineage>
</organism>
<comment type="caution">
    <text evidence="2">The sequence shown here is derived from an EMBL/GenBank/DDBJ whole genome shotgun (WGS) entry which is preliminary data.</text>
</comment>